<dbReference type="SMART" id="SM00861">
    <property type="entry name" value="Transket_pyr"/>
    <property type="match status" value="1"/>
</dbReference>
<feature type="domain" description="Transketolase-like pyrimidine-binding" evidence="4">
    <location>
        <begin position="13"/>
        <end position="186"/>
    </location>
</feature>
<dbReference type="InterPro" id="IPR029061">
    <property type="entry name" value="THDP-binding"/>
</dbReference>
<reference evidence="6" key="1">
    <citation type="submission" date="2016-10" db="EMBL/GenBank/DDBJ databases">
        <authorList>
            <person name="Varghese N."/>
            <person name="Submissions S."/>
        </authorList>
    </citation>
    <scope>NUCLEOTIDE SEQUENCE [LARGE SCALE GENOMIC DNA]</scope>
    <source>
        <strain evidence="6">CGMCC 1.11014</strain>
    </source>
</reference>
<dbReference type="PANTHER" id="PTHR43257">
    <property type="entry name" value="PYRUVATE DEHYDROGENASE E1 COMPONENT BETA SUBUNIT"/>
    <property type="match status" value="1"/>
</dbReference>
<dbReference type="STRING" id="1035707.SAMN05216552_103672"/>
<keyword evidence="3" id="KW-0786">Thiamine pyrophosphate</keyword>
<dbReference type="RefSeq" id="WP_093559240.1">
    <property type="nucleotide sequence ID" value="NZ_FPBO01000036.1"/>
</dbReference>
<name>A0A1I7LSU0_9BURK</name>
<dbReference type="SUPFAM" id="SSF52922">
    <property type="entry name" value="TK C-terminal domain-like"/>
    <property type="match status" value="1"/>
</dbReference>
<dbReference type="OrthoDB" id="9780894at2"/>
<proteinExistence type="predicted"/>
<dbReference type="FunFam" id="3.40.50.920:FF:000001">
    <property type="entry name" value="Pyruvate dehydrogenase E1 beta subunit"/>
    <property type="match status" value="1"/>
</dbReference>
<dbReference type="InterPro" id="IPR033248">
    <property type="entry name" value="Transketolase_C"/>
</dbReference>
<dbReference type="Pfam" id="PF02780">
    <property type="entry name" value="Transketolase_C"/>
    <property type="match status" value="1"/>
</dbReference>
<dbReference type="PANTHER" id="PTHR43257:SF2">
    <property type="entry name" value="PYRUVATE DEHYDROGENASE E1 COMPONENT SUBUNIT BETA"/>
    <property type="match status" value="1"/>
</dbReference>
<evidence type="ECO:0000256" key="1">
    <source>
        <dbReference type="ARBA" id="ARBA00001964"/>
    </source>
</evidence>
<gene>
    <name evidence="5" type="ORF">SAMN05216552_103672</name>
</gene>
<dbReference type="EMBL" id="FPBO01000036">
    <property type="protein sequence ID" value="SFV12640.1"/>
    <property type="molecule type" value="Genomic_DNA"/>
</dbReference>
<dbReference type="Proteomes" id="UP000199391">
    <property type="component" value="Unassembled WGS sequence"/>
</dbReference>
<sequence>MSTVTNPADTRIMTYSSAIGHAIAEEMRRDDSVFMMGQMAAGGGQFAAERGLSDEFGTERVRNTTINEAFMAGCTAGAAIAGMKPIVNMGFGDFALIAGDEIYQKLAKWRYMHGGKFALSAVVIMPFGSMGGAGPEHSSSLEVLGMHFPGLKVVIPSTPADAKGLLKTAIRDPNPVLFHSINTLSFARGAVPTDPELVIPFGQAAVRRAGRGVSVITYGSMVQPCLDAAETLAASGIDLEVIDLRTLVPLDWDTVMRSVRKTHRAMVVHEAVRTAGAGAEIAARIQEEAFFDLEAPVFRVAGKDTIRPQTARLEAMCIPSCADIELAARQLAAI</sequence>
<keyword evidence="2" id="KW-0560">Oxidoreductase</keyword>
<accession>A0A1I7LSU0</accession>
<protein>
    <submittedName>
        <fullName evidence="5">Pyruvate dehydrogenase E1 component beta subunit</fullName>
    </submittedName>
</protein>
<dbReference type="Gene3D" id="3.40.50.970">
    <property type="match status" value="1"/>
</dbReference>
<keyword evidence="5" id="KW-0670">Pyruvate</keyword>
<organism evidence="5 6">
    <name type="scientific">Pseudoduganella namucuonensis</name>
    <dbReference type="NCBI Taxonomy" id="1035707"/>
    <lineage>
        <taxon>Bacteria</taxon>
        <taxon>Pseudomonadati</taxon>
        <taxon>Pseudomonadota</taxon>
        <taxon>Betaproteobacteria</taxon>
        <taxon>Burkholderiales</taxon>
        <taxon>Oxalobacteraceae</taxon>
        <taxon>Telluria group</taxon>
        <taxon>Pseudoduganella</taxon>
    </lineage>
</organism>
<evidence type="ECO:0000256" key="3">
    <source>
        <dbReference type="ARBA" id="ARBA00023052"/>
    </source>
</evidence>
<dbReference type="AlphaFoldDB" id="A0A1I7LSU0"/>
<evidence type="ECO:0000256" key="2">
    <source>
        <dbReference type="ARBA" id="ARBA00023002"/>
    </source>
</evidence>
<dbReference type="SUPFAM" id="SSF52518">
    <property type="entry name" value="Thiamin diphosphate-binding fold (THDP-binding)"/>
    <property type="match status" value="1"/>
</dbReference>
<dbReference type="InterPro" id="IPR009014">
    <property type="entry name" value="Transketo_C/PFOR_II"/>
</dbReference>
<keyword evidence="6" id="KW-1185">Reference proteome</keyword>
<dbReference type="InterPro" id="IPR005475">
    <property type="entry name" value="Transketolase-like_Pyr-bd"/>
</dbReference>
<dbReference type="Pfam" id="PF02779">
    <property type="entry name" value="Transket_pyr"/>
    <property type="match status" value="1"/>
</dbReference>
<evidence type="ECO:0000313" key="6">
    <source>
        <dbReference type="Proteomes" id="UP000199391"/>
    </source>
</evidence>
<evidence type="ECO:0000259" key="4">
    <source>
        <dbReference type="SMART" id="SM00861"/>
    </source>
</evidence>
<dbReference type="Gene3D" id="3.40.50.920">
    <property type="match status" value="1"/>
</dbReference>
<evidence type="ECO:0000313" key="5">
    <source>
        <dbReference type="EMBL" id="SFV12640.1"/>
    </source>
</evidence>
<dbReference type="GO" id="GO:0016491">
    <property type="term" value="F:oxidoreductase activity"/>
    <property type="evidence" value="ECO:0007669"/>
    <property type="project" value="UniProtKB-KW"/>
</dbReference>
<comment type="cofactor">
    <cofactor evidence="1">
        <name>thiamine diphosphate</name>
        <dbReference type="ChEBI" id="CHEBI:58937"/>
    </cofactor>
</comment>